<dbReference type="InterPro" id="IPR026619">
    <property type="entry name" value="CEP95"/>
</dbReference>
<gene>
    <name evidence="1" type="ORF">NP493_267g00007</name>
</gene>
<dbReference type="EMBL" id="JAODUO010000267">
    <property type="protein sequence ID" value="KAK2184388.1"/>
    <property type="molecule type" value="Genomic_DNA"/>
</dbReference>
<evidence type="ECO:0000313" key="1">
    <source>
        <dbReference type="EMBL" id="KAK2184388.1"/>
    </source>
</evidence>
<dbReference type="AlphaFoldDB" id="A0AAD9NXN2"/>
<keyword evidence="2" id="KW-1185">Reference proteome</keyword>
<proteinExistence type="predicted"/>
<comment type="caution">
    <text evidence="1">The sequence shown here is derived from an EMBL/GenBank/DDBJ whole genome shotgun (WGS) entry which is preliminary data.</text>
</comment>
<reference evidence="1" key="1">
    <citation type="journal article" date="2023" name="Mol. Biol. Evol.">
        <title>Third-Generation Sequencing Reveals the Adaptive Role of the Epigenome in Three Deep-Sea Polychaetes.</title>
        <authorList>
            <person name="Perez M."/>
            <person name="Aroh O."/>
            <person name="Sun Y."/>
            <person name="Lan Y."/>
            <person name="Juniper S.K."/>
            <person name="Young C.R."/>
            <person name="Angers B."/>
            <person name="Qian P.Y."/>
        </authorList>
    </citation>
    <scope>NUCLEOTIDE SEQUENCE</scope>
    <source>
        <strain evidence="1">R07B-5</strain>
    </source>
</reference>
<accession>A0AAD9NXN2</accession>
<dbReference type="PANTHER" id="PTHR22545">
    <property type="entry name" value="CENTROSOMAL PROTEIN OF 95 KDA"/>
    <property type="match status" value="1"/>
</dbReference>
<dbReference type="GO" id="GO:0000922">
    <property type="term" value="C:spindle pole"/>
    <property type="evidence" value="ECO:0007669"/>
    <property type="project" value="InterPro"/>
</dbReference>
<dbReference type="Proteomes" id="UP001209878">
    <property type="component" value="Unassembled WGS sequence"/>
</dbReference>
<evidence type="ECO:0000313" key="2">
    <source>
        <dbReference type="Proteomes" id="UP001209878"/>
    </source>
</evidence>
<sequence length="129" mass="14578">MSQSKEDRALVRLANDMLTQLHVSTRVRHLCDINAGVFLTLFEGLCGEKLPGRDLSLALTSVRDIRSQRKMSQSKEDRALVRLANDMLTQLHVSTRVRHLCDINAGVFLTLFEGLCGEKLPDRRTQQDS</sequence>
<protein>
    <submittedName>
        <fullName evidence="1">Uncharacterized protein</fullName>
    </submittedName>
</protein>
<dbReference type="GO" id="GO:0005813">
    <property type="term" value="C:centrosome"/>
    <property type="evidence" value="ECO:0007669"/>
    <property type="project" value="InterPro"/>
</dbReference>
<dbReference type="PANTHER" id="PTHR22545:SF0">
    <property type="entry name" value="CENTROSOMAL PROTEIN OF 95 KDA"/>
    <property type="match status" value="1"/>
</dbReference>
<organism evidence="1 2">
    <name type="scientific">Ridgeia piscesae</name>
    <name type="common">Tubeworm</name>
    <dbReference type="NCBI Taxonomy" id="27915"/>
    <lineage>
        <taxon>Eukaryota</taxon>
        <taxon>Metazoa</taxon>
        <taxon>Spiralia</taxon>
        <taxon>Lophotrochozoa</taxon>
        <taxon>Annelida</taxon>
        <taxon>Polychaeta</taxon>
        <taxon>Sedentaria</taxon>
        <taxon>Canalipalpata</taxon>
        <taxon>Sabellida</taxon>
        <taxon>Siboglinidae</taxon>
        <taxon>Ridgeia</taxon>
    </lineage>
</organism>
<name>A0AAD9NXN2_RIDPI</name>